<dbReference type="GO" id="GO:0050808">
    <property type="term" value="P:synapse organization"/>
    <property type="evidence" value="ECO:0007669"/>
    <property type="project" value="TreeGrafter"/>
</dbReference>
<dbReference type="GO" id="GO:0005886">
    <property type="term" value="C:plasma membrane"/>
    <property type="evidence" value="ECO:0007669"/>
    <property type="project" value="TreeGrafter"/>
</dbReference>
<evidence type="ECO:0000259" key="13">
    <source>
        <dbReference type="PROSITE" id="PS50835"/>
    </source>
</evidence>
<dbReference type="PROSITE" id="PS50026">
    <property type="entry name" value="EGF_3"/>
    <property type="match status" value="2"/>
</dbReference>
<organism evidence="14 15">
    <name type="scientific">Steinernema carpocapsae</name>
    <name type="common">Entomopathogenic nematode</name>
    <dbReference type="NCBI Taxonomy" id="34508"/>
    <lineage>
        <taxon>Eukaryota</taxon>
        <taxon>Metazoa</taxon>
        <taxon>Ecdysozoa</taxon>
        <taxon>Nematoda</taxon>
        <taxon>Chromadorea</taxon>
        <taxon>Rhabditida</taxon>
        <taxon>Tylenchina</taxon>
        <taxon>Panagrolaimomorpha</taxon>
        <taxon>Strongyloidoidea</taxon>
        <taxon>Steinernematidae</taxon>
        <taxon>Steinernema</taxon>
    </lineage>
</organism>
<evidence type="ECO:0000256" key="5">
    <source>
        <dbReference type="ARBA" id="ARBA00022729"/>
    </source>
</evidence>
<feature type="domain" description="Ig-like" evidence="13">
    <location>
        <begin position="740"/>
        <end position="823"/>
    </location>
</feature>
<dbReference type="Gene3D" id="2.10.25.10">
    <property type="entry name" value="Laminin"/>
    <property type="match status" value="5"/>
</dbReference>
<keyword evidence="4 11" id="KW-0245">EGF-like domain</keyword>
<evidence type="ECO:0000256" key="7">
    <source>
        <dbReference type="ARBA" id="ARBA00022837"/>
    </source>
</evidence>
<feature type="domain" description="Ig-like" evidence="13">
    <location>
        <begin position="577"/>
        <end position="663"/>
    </location>
</feature>
<evidence type="ECO:0000256" key="9">
    <source>
        <dbReference type="ARBA" id="ARBA00023180"/>
    </source>
</evidence>
<keyword evidence="7" id="KW-0106">Calcium</keyword>
<keyword evidence="2" id="KW-0964">Secreted</keyword>
<evidence type="ECO:0000256" key="11">
    <source>
        <dbReference type="PROSITE-ProRule" id="PRU00076"/>
    </source>
</evidence>
<feature type="domain" description="Ig-like" evidence="13">
    <location>
        <begin position="23"/>
        <end position="114"/>
    </location>
</feature>
<dbReference type="Pfam" id="PF13927">
    <property type="entry name" value="Ig_3"/>
    <property type="match status" value="3"/>
</dbReference>
<dbReference type="FunFam" id="2.60.40.10:FF:000032">
    <property type="entry name" value="palladin isoform X1"/>
    <property type="match status" value="5"/>
</dbReference>
<dbReference type="InterPro" id="IPR003598">
    <property type="entry name" value="Ig_sub2"/>
</dbReference>
<dbReference type="Pfam" id="PF07474">
    <property type="entry name" value="G2F"/>
    <property type="match status" value="1"/>
</dbReference>
<dbReference type="PROSITE" id="PS01187">
    <property type="entry name" value="EGF_CA"/>
    <property type="match status" value="2"/>
</dbReference>
<feature type="domain" description="EGF-like" evidence="12">
    <location>
        <begin position="1323"/>
        <end position="1363"/>
    </location>
</feature>
<evidence type="ECO:0000256" key="3">
    <source>
        <dbReference type="ARBA" id="ARBA00022530"/>
    </source>
</evidence>
<dbReference type="InterPro" id="IPR013098">
    <property type="entry name" value="Ig_I-set"/>
</dbReference>
<dbReference type="SMART" id="SM00179">
    <property type="entry name" value="EGF_CA"/>
    <property type="match status" value="5"/>
</dbReference>
<dbReference type="SMART" id="SM00409">
    <property type="entry name" value="IG"/>
    <property type="match status" value="9"/>
</dbReference>
<dbReference type="Proteomes" id="UP000298663">
    <property type="component" value="Unassembled WGS sequence"/>
</dbReference>
<feature type="domain" description="EGF-like" evidence="12">
    <location>
        <begin position="1399"/>
        <end position="1437"/>
    </location>
</feature>
<dbReference type="InterPro" id="IPR013783">
    <property type="entry name" value="Ig-like_fold"/>
</dbReference>
<feature type="domain" description="Ig-like" evidence="13">
    <location>
        <begin position="118"/>
        <end position="209"/>
    </location>
</feature>
<dbReference type="GO" id="GO:0007156">
    <property type="term" value="P:homophilic cell adhesion via plasma membrane adhesion molecules"/>
    <property type="evidence" value="ECO:0007669"/>
    <property type="project" value="TreeGrafter"/>
</dbReference>
<dbReference type="SMART" id="SM00408">
    <property type="entry name" value="IGc2"/>
    <property type="match status" value="9"/>
</dbReference>
<dbReference type="InterPro" id="IPR007110">
    <property type="entry name" value="Ig-like_dom"/>
</dbReference>
<evidence type="ECO:0000256" key="8">
    <source>
        <dbReference type="ARBA" id="ARBA00023157"/>
    </source>
</evidence>
<keyword evidence="6" id="KW-0677">Repeat</keyword>
<feature type="domain" description="Ig-like" evidence="13">
    <location>
        <begin position="918"/>
        <end position="994"/>
    </location>
</feature>
<dbReference type="Gene3D" id="2.40.155.10">
    <property type="entry name" value="Green fluorescent protein"/>
    <property type="match status" value="1"/>
</dbReference>
<dbReference type="Pfam" id="PF12662">
    <property type="entry name" value="cEGF"/>
    <property type="match status" value="1"/>
</dbReference>
<proteinExistence type="predicted"/>
<keyword evidence="8 11" id="KW-1015">Disulfide bond</keyword>
<dbReference type="InterPro" id="IPR006605">
    <property type="entry name" value="G2_nidogen/fibulin_G2F"/>
</dbReference>
<dbReference type="Gene3D" id="2.60.40.10">
    <property type="entry name" value="Immunoglobulins"/>
    <property type="match status" value="8"/>
</dbReference>
<dbReference type="CDD" id="cd00054">
    <property type="entry name" value="EGF_CA"/>
    <property type="match status" value="5"/>
</dbReference>
<comment type="caution">
    <text evidence="11">Lacks conserved residue(s) required for the propagation of feature annotation.</text>
</comment>
<feature type="domain" description="Ig-like" evidence="13">
    <location>
        <begin position="212"/>
        <end position="295"/>
    </location>
</feature>
<dbReference type="PROSITE" id="PS01186">
    <property type="entry name" value="EGF_2"/>
    <property type="match status" value="2"/>
</dbReference>
<dbReference type="CDD" id="cd00096">
    <property type="entry name" value="Ig"/>
    <property type="match status" value="2"/>
</dbReference>
<dbReference type="GO" id="GO:0005509">
    <property type="term" value="F:calcium ion binding"/>
    <property type="evidence" value="ECO:0007669"/>
    <property type="project" value="InterPro"/>
</dbReference>
<dbReference type="InterPro" id="IPR009030">
    <property type="entry name" value="Growth_fac_rcpt_cys_sf"/>
</dbReference>
<keyword evidence="5" id="KW-0732">Signal</keyword>
<dbReference type="EMBL" id="AZBU02000004">
    <property type="protein sequence ID" value="TKR80917.1"/>
    <property type="molecule type" value="Genomic_DNA"/>
</dbReference>
<feature type="domain" description="Ig-like" evidence="13">
    <location>
        <begin position="485"/>
        <end position="572"/>
    </location>
</feature>
<dbReference type="GO" id="GO:0030424">
    <property type="term" value="C:axon"/>
    <property type="evidence" value="ECO:0007669"/>
    <property type="project" value="TreeGrafter"/>
</dbReference>
<keyword evidence="3" id="KW-0272">Extracellular matrix</keyword>
<dbReference type="FunFam" id="2.10.25.10:FF:000038">
    <property type="entry name" value="Fibrillin 2"/>
    <property type="match status" value="3"/>
</dbReference>
<dbReference type="PROSITE" id="PS50835">
    <property type="entry name" value="IG_LIKE"/>
    <property type="match status" value="10"/>
</dbReference>
<dbReference type="OrthoDB" id="5985519at2759"/>
<dbReference type="SMART" id="SM00181">
    <property type="entry name" value="EGF"/>
    <property type="match status" value="5"/>
</dbReference>
<evidence type="ECO:0000313" key="14">
    <source>
        <dbReference type="EMBL" id="TKR80917.1"/>
    </source>
</evidence>
<evidence type="ECO:0000259" key="12">
    <source>
        <dbReference type="PROSITE" id="PS50026"/>
    </source>
</evidence>
<dbReference type="InterPro" id="IPR050958">
    <property type="entry name" value="Cell_Adh-Cytoskel_Orgn"/>
</dbReference>
<dbReference type="SUPFAM" id="SSF48726">
    <property type="entry name" value="Immunoglobulin"/>
    <property type="match status" value="9"/>
</dbReference>
<dbReference type="InterPro" id="IPR009017">
    <property type="entry name" value="GFP"/>
</dbReference>
<accession>A0A4U5ND81</accession>
<reference evidence="14 15" key="2">
    <citation type="journal article" date="2019" name="G3 (Bethesda)">
        <title>Hybrid Assembly of the Genome of the Entomopathogenic Nematode Steinernema carpocapsae Identifies the X-Chromosome.</title>
        <authorList>
            <person name="Serra L."/>
            <person name="Macchietto M."/>
            <person name="Macias-Munoz A."/>
            <person name="McGill C.J."/>
            <person name="Rodriguez I.M."/>
            <person name="Rodriguez B."/>
            <person name="Murad R."/>
            <person name="Mortazavi A."/>
        </authorList>
    </citation>
    <scope>NUCLEOTIDE SEQUENCE [LARGE SCALE GENOMIC DNA]</scope>
    <source>
        <strain evidence="14 15">ALL</strain>
    </source>
</reference>
<keyword evidence="15" id="KW-1185">Reference proteome</keyword>
<dbReference type="SUPFAM" id="SSF57184">
    <property type="entry name" value="Growth factor receptor domain"/>
    <property type="match status" value="2"/>
</dbReference>
<dbReference type="InterPro" id="IPR049883">
    <property type="entry name" value="NOTCH1_EGF-like"/>
</dbReference>
<dbReference type="InterPro" id="IPR000152">
    <property type="entry name" value="EGF-type_Asp/Asn_hydroxyl_site"/>
</dbReference>
<feature type="disulfide bond" evidence="11">
    <location>
        <begin position="1403"/>
        <end position="1413"/>
    </location>
</feature>
<evidence type="ECO:0008006" key="16">
    <source>
        <dbReference type="Google" id="ProtNLM"/>
    </source>
</evidence>
<gene>
    <name evidence="14" type="ORF">L596_014894</name>
</gene>
<evidence type="ECO:0000256" key="10">
    <source>
        <dbReference type="ARBA" id="ARBA00023319"/>
    </source>
</evidence>
<dbReference type="InterPro" id="IPR026823">
    <property type="entry name" value="cEGF"/>
</dbReference>
<feature type="domain" description="Ig-like" evidence="13">
    <location>
        <begin position="300"/>
        <end position="389"/>
    </location>
</feature>
<dbReference type="GO" id="GO:0043025">
    <property type="term" value="C:neuronal cell body"/>
    <property type="evidence" value="ECO:0007669"/>
    <property type="project" value="TreeGrafter"/>
</dbReference>
<feature type="domain" description="Ig-like" evidence="13">
    <location>
        <begin position="394"/>
        <end position="480"/>
    </location>
</feature>
<feature type="domain" description="Ig-like" evidence="13">
    <location>
        <begin position="826"/>
        <end position="914"/>
    </location>
</feature>
<keyword evidence="9" id="KW-0325">Glycoprotein</keyword>
<dbReference type="PANTHER" id="PTHR45080:SF8">
    <property type="entry name" value="IG-LIKE DOMAIN-CONTAINING PROTEIN"/>
    <property type="match status" value="1"/>
</dbReference>
<evidence type="ECO:0000256" key="1">
    <source>
        <dbReference type="ARBA" id="ARBA00004498"/>
    </source>
</evidence>
<evidence type="ECO:0000313" key="15">
    <source>
        <dbReference type="Proteomes" id="UP000298663"/>
    </source>
</evidence>
<dbReference type="Pfam" id="PF07645">
    <property type="entry name" value="EGF_CA"/>
    <property type="match status" value="3"/>
</dbReference>
<evidence type="ECO:0000256" key="2">
    <source>
        <dbReference type="ARBA" id="ARBA00022525"/>
    </source>
</evidence>
<evidence type="ECO:0000256" key="4">
    <source>
        <dbReference type="ARBA" id="ARBA00022536"/>
    </source>
</evidence>
<dbReference type="PROSITE" id="PS00010">
    <property type="entry name" value="ASX_HYDROXYL"/>
    <property type="match status" value="2"/>
</dbReference>
<comment type="subcellular location">
    <subcellularLocation>
        <location evidence="1">Secreted</location>
        <location evidence="1">Extracellular space</location>
        <location evidence="1">Extracellular matrix</location>
    </subcellularLocation>
</comment>
<dbReference type="Pfam" id="PF07679">
    <property type="entry name" value="I-set"/>
    <property type="match status" value="6"/>
</dbReference>
<dbReference type="InterPro" id="IPR000742">
    <property type="entry name" value="EGF"/>
</dbReference>
<dbReference type="InterPro" id="IPR003599">
    <property type="entry name" value="Ig_sub"/>
</dbReference>
<dbReference type="PANTHER" id="PTHR45080">
    <property type="entry name" value="CONTACTIN 5"/>
    <property type="match status" value="1"/>
</dbReference>
<comment type="caution">
    <text evidence="14">The sequence shown here is derived from an EMBL/GenBank/DDBJ whole genome shotgun (WGS) entry which is preliminary data.</text>
</comment>
<dbReference type="InterPro" id="IPR036179">
    <property type="entry name" value="Ig-like_dom_sf"/>
</dbReference>
<protein>
    <recommendedName>
        <fullName evidence="16">Hemicentin-1</fullName>
    </recommendedName>
</protein>
<dbReference type="InterPro" id="IPR018097">
    <property type="entry name" value="EGF_Ca-bd_CS"/>
</dbReference>
<name>A0A4U5ND81_STECR</name>
<sequence length="1588" mass="173409">MCTAENDAGATEMILNLNIWEAPQITVTTLDGKRSAISQSGSQVTLICNATGNPPPSLSWSFGGQLLIPSADGARISSKGGRLDIPHLKENDAGEYTCSARNEVGSVEGSIDVDILIPPVIYRNQIDLNPRIPTGRSLTLVCEATGKPNPQFVWLLNNAPLTNSSTAIFSDDSKYLQLRNISLKDKGIYVCEAKNDAGQDQLMYKLDVDQIPSISNGGTVQVTEGQITEMVCQAQGEPAPVISWQRNGVRVETGIRYIAEGNVLKVIDTRTADSGIYVCVATNEAGIDQQAFTLEVQVPPRITITSPAESMVPVGSPFSLKCGSSGSPPPFVSWYINDAPIESVYSDDQFTLADDGTLFIPRPAERGALPFKCVVKNDAGIAEMEYIVKVISPPTVTREGLRTINTTENDASVISCDVEGEDPDILWRKDNKPLAVTEQMKFTRGRSMLEITQTKLHDEGLYTCVVANSAGNASQSTQLFVGVPPTISEKSRRVIVQKGQNAELWCEAVGIPPPQISWLKDSTPLSHTAVDDHTERIQTTAIFNGVTLDQAGIYTCTAKNWAGSVYKDVDLVVLVPPEIYPEKVNMTANINETIILPCNASGIPEPVVSWVKIPDVDISGHAEKYQILGTALAIKNVGPDDDGFYHCIAKSDAGQAIGSRRLNVALPKKDQKINWVECDDEGKPIKKTYAPSRGDSPQGTLVPWATIDYLDLPFNGSNGVIIRCLPGNRGPRRVPLLSVPHFLDTPRSHTVVVGQVLQLYCSATGTPDPEIMWMKDNVVIDAASSGEGSSLLRIEVVGESVAGGYTCVARNSLGSSTTMATVTVIPEPKKKTLPDKRQVTVMLCSIDGVVSPIRPDWVVDGRRIDENEGIQFVHAMNNGSLVLLGNAEDEDESVIECFVDGKQGIVASSRKTIDERAPRAVIRPARIYSRPGKTILIDCKVKYANLLTTEVRWTKDNVNLDGDGARVQILPNNSLWISEVRHTDQANYKCRASNRLGKSWDGVDVIVDDGARGSVGILNGVVNRRKVTHQNLVANVTPSIGFNTIHMKIDNLYGNHDTVTKALIGYMSAPVGFLGYDPDAPRERNAGRGNFERFTEYRFETGETINVMQKGKGIETENSHLEVDVLLNGNVPRPVMEDVLSIADSFEELIEEVPGRITGRGKSAIQFGERHRIPFEWSDKINYDPTDGMEIGAGKTMRVEVKSNFDHDELQMHTKVDRDERCPEGYHKIRGYCKDVDECAMDEEICGEESECVNTVGSYECERQCPPGFKTKWDGSCMDIDECSLGTASCPYETECLNTIGSFKCLESCATGYELDADDQCQDIDECSAQTSPCKVPMSCKNTLGSYRCVCPAGFPVVDGKCHGINAESDRPLQSISFESPSGGDCPPGFHWTGFVCEDVNECAFDAPCQYECENTVGSYKCYCPEGYLLNENGKCIDVDECTVGVCTASQLCFNELGSFKCLNSPCPQGYHLNNMRCVSNCANCSHSPIAVHMLAVPRRIPKGTPLLRLTSYDNSGRVLHRTRFNLAPKARANFALTMTDGKATLLNAANLLPASRHSIGIRSFSASRDKKYQSDFLVLLSVSKYDF</sequence>
<reference evidence="14 15" key="1">
    <citation type="journal article" date="2015" name="Genome Biol.">
        <title>Comparative genomics of Steinernema reveals deeply conserved gene regulatory networks.</title>
        <authorList>
            <person name="Dillman A.R."/>
            <person name="Macchietto M."/>
            <person name="Porter C.F."/>
            <person name="Rogers A."/>
            <person name="Williams B."/>
            <person name="Antoshechkin I."/>
            <person name="Lee M.M."/>
            <person name="Goodwin Z."/>
            <person name="Lu X."/>
            <person name="Lewis E.E."/>
            <person name="Goodrich-Blair H."/>
            <person name="Stock S.P."/>
            <person name="Adams B.J."/>
            <person name="Sternberg P.W."/>
            <person name="Mortazavi A."/>
        </authorList>
    </citation>
    <scope>NUCLEOTIDE SEQUENCE [LARGE SCALE GENOMIC DNA]</scope>
    <source>
        <strain evidence="14 15">ALL</strain>
    </source>
</reference>
<evidence type="ECO:0000256" key="6">
    <source>
        <dbReference type="ARBA" id="ARBA00022737"/>
    </source>
</evidence>
<dbReference type="GO" id="GO:0008046">
    <property type="term" value="F:axon guidance receptor activity"/>
    <property type="evidence" value="ECO:0007669"/>
    <property type="project" value="TreeGrafter"/>
</dbReference>
<keyword evidence="10" id="KW-0393">Immunoglobulin domain</keyword>
<dbReference type="InterPro" id="IPR001881">
    <property type="entry name" value="EGF-like_Ca-bd_dom"/>
</dbReference>